<dbReference type="InterPro" id="IPR059166">
    <property type="entry name" value="PLD-like_cat"/>
</dbReference>
<dbReference type="RefSeq" id="WP_095072115.1">
    <property type="nucleotide sequence ID" value="NZ_LT899436.1"/>
</dbReference>
<protein>
    <recommendedName>
        <fullName evidence="3">Phospholipase D-like domain-containing protein</fullName>
    </recommendedName>
</protein>
<dbReference type="SUPFAM" id="SSF56024">
    <property type="entry name" value="Phospholipase D/nuclease"/>
    <property type="match status" value="1"/>
</dbReference>
<name>A0A238UAD0_9FLAO</name>
<keyword evidence="2" id="KW-1185">Reference proteome</keyword>
<evidence type="ECO:0008006" key="3">
    <source>
        <dbReference type="Google" id="ProtNLM"/>
    </source>
</evidence>
<accession>A0A238UAD0</accession>
<proteinExistence type="predicted"/>
<dbReference type="EMBL" id="LT899436">
    <property type="protein sequence ID" value="SNR15946.1"/>
    <property type="molecule type" value="Genomic_DNA"/>
</dbReference>
<dbReference type="AlphaFoldDB" id="A0A238UAD0"/>
<evidence type="ECO:0000313" key="1">
    <source>
        <dbReference type="EMBL" id="SNR15946.1"/>
    </source>
</evidence>
<dbReference type="Proteomes" id="UP000215214">
    <property type="component" value="Chromosome TJEJU"/>
</dbReference>
<dbReference type="OrthoDB" id="5500241at2"/>
<dbReference type="KEGG" id="tje:TJEJU_2260"/>
<reference evidence="1 2" key="1">
    <citation type="submission" date="2017-07" db="EMBL/GenBank/DDBJ databases">
        <authorList>
            <person name="Sun Z.S."/>
            <person name="Albrecht U."/>
            <person name="Echele G."/>
            <person name="Lee C.C."/>
        </authorList>
    </citation>
    <scope>NUCLEOTIDE SEQUENCE [LARGE SCALE GENOMIC DNA]</scope>
    <source>
        <strain evidence="2">type strain: KCTC 22618</strain>
    </source>
</reference>
<dbReference type="CDD" id="cd09176">
    <property type="entry name" value="PLDc_unchar6"/>
    <property type="match status" value="1"/>
</dbReference>
<organism evidence="1 2">
    <name type="scientific">Tenacibaculum jejuense</name>
    <dbReference type="NCBI Taxonomy" id="584609"/>
    <lineage>
        <taxon>Bacteria</taxon>
        <taxon>Pseudomonadati</taxon>
        <taxon>Bacteroidota</taxon>
        <taxon>Flavobacteriia</taxon>
        <taxon>Flavobacteriales</taxon>
        <taxon>Flavobacteriaceae</taxon>
        <taxon>Tenacibaculum</taxon>
    </lineage>
</organism>
<gene>
    <name evidence="1" type="ORF">TJEJU_2260</name>
</gene>
<sequence length="284" mass="33798">MSKFLTGKPLEEKLTDIIWNAKKYVVIVSPFIRLDSHVRSIFDKIKATHEIHLILIFGKNEGYKQKSLREDDFEYFKNFKNISILYNKNLHAKHYSNEKEGLITSLNLYDYSMINNIEYGVHFSKSILNPTEKLFEETEDFTDELIFEKSHVVFLKKPQYKKKLLGLTKSYQNSTVLFDISNEFFNGYNYEIKSLSEFDYENLSDVDKVYDKKPERQNEIELEPEFGFCIRTGEQIPYNPQKPFSYYAFKTWQQFENYNYAENYCHKTGKESYGKTSMNNPILK</sequence>
<evidence type="ECO:0000313" key="2">
    <source>
        <dbReference type="Proteomes" id="UP000215214"/>
    </source>
</evidence>
<dbReference type="Gene3D" id="3.30.870.10">
    <property type="entry name" value="Endonuclease Chain A"/>
    <property type="match status" value="1"/>
</dbReference>